<dbReference type="EC" id="2.4.-.-" evidence="9"/>
<keyword evidence="5 8" id="KW-0812">Transmembrane</keyword>
<feature type="transmembrane region" description="Helical" evidence="8">
    <location>
        <begin position="306"/>
        <end position="324"/>
    </location>
</feature>
<feature type="transmembrane region" description="Helical" evidence="8">
    <location>
        <begin position="352"/>
        <end position="374"/>
    </location>
</feature>
<sequence>MEKQNILKDAEKRKRLLWGGAFLLLLLLQLLLLIYYGSRKSGFHEDEFYSYYSTNKTAGLFVNDREWIDKDSYRNEFVVLPGEQFRYGIVKQMQSWDVHPPLYYYILHTVCSLFPGVFSKWLGIAVNLTAFVPCFFLLAGIVYEIAGKGEKGVRLAFLTCLLWGGSAAVISGVMFIRMYQWMTLFVLLCAWLHVRAVRKQKFGLPFLIPVGVTVFLGFLTQYFYMVFHFFLGAAFCVYLLSRKKIRVLLSYCAACVLAFGLAVLYYPASMSHIFRGYRGTEAMDEFADTGNTLERLQFFTELFDKYEVAGCLAVILLVICLLWVTRSCLGRREKLVDHPAGRRVSGRLPVEIWLLVSACAGYFFIVAKTALLLGETSNRYMLPIYGLLLFLLLYFLTEPLSGFLPEGKKTGWILFCVLCAGVLLMNGISLKAGRVFFLYEEERAAMAFVRENKDVPVIVFYNSASESNVWRLSDELMEYPEIYLASEDNMDELTDETLNTSDRVLAYVADHESGTACLDRLLESNAKLTEYRLIAEKGLWKLYELR</sequence>
<accession>A0ABT2T3G9</accession>
<gene>
    <name evidence="9" type="ORF">OCV77_09840</name>
</gene>
<feature type="transmembrane region" description="Helical" evidence="8">
    <location>
        <begin position="248"/>
        <end position="268"/>
    </location>
</feature>
<feature type="transmembrane region" description="Helical" evidence="8">
    <location>
        <begin position="181"/>
        <end position="197"/>
    </location>
</feature>
<evidence type="ECO:0000313" key="9">
    <source>
        <dbReference type="EMBL" id="MCU6744797.1"/>
    </source>
</evidence>
<proteinExistence type="predicted"/>
<evidence type="ECO:0000256" key="1">
    <source>
        <dbReference type="ARBA" id="ARBA00004651"/>
    </source>
</evidence>
<keyword evidence="3 9" id="KW-0328">Glycosyltransferase</keyword>
<feature type="transmembrane region" description="Helical" evidence="8">
    <location>
        <begin position="155"/>
        <end position="175"/>
    </location>
</feature>
<dbReference type="RefSeq" id="WP_262574911.1">
    <property type="nucleotide sequence ID" value="NZ_JAOQKJ010000007.1"/>
</dbReference>
<dbReference type="GO" id="GO:0016757">
    <property type="term" value="F:glycosyltransferase activity"/>
    <property type="evidence" value="ECO:0007669"/>
    <property type="project" value="UniProtKB-KW"/>
</dbReference>
<dbReference type="EMBL" id="JAOQKJ010000007">
    <property type="protein sequence ID" value="MCU6744797.1"/>
    <property type="molecule type" value="Genomic_DNA"/>
</dbReference>
<feature type="transmembrane region" description="Helical" evidence="8">
    <location>
        <begin position="380"/>
        <end position="397"/>
    </location>
</feature>
<keyword evidence="7 8" id="KW-0472">Membrane</keyword>
<protein>
    <submittedName>
        <fullName evidence="9">Glycosyltransferase family 39 protein</fullName>
        <ecNumber evidence="9">2.4.-.-</ecNumber>
    </submittedName>
</protein>
<feature type="transmembrane region" description="Helical" evidence="8">
    <location>
        <begin position="202"/>
        <end position="219"/>
    </location>
</feature>
<dbReference type="PANTHER" id="PTHR33908:SF11">
    <property type="entry name" value="MEMBRANE PROTEIN"/>
    <property type="match status" value="1"/>
</dbReference>
<name>A0ABT2T3G9_9FIRM</name>
<keyword evidence="4 9" id="KW-0808">Transferase</keyword>
<comment type="caution">
    <text evidence="9">The sequence shown here is derived from an EMBL/GenBank/DDBJ whole genome shotgun (WGS) entry which is preliminary data.</text>
</comment>
<evidence type="ECO:0000256" key="2">
    <source>
        <dbReference type="ARBA" id="ARBA00022475"/>
    </source>
</evidence>
<feature type="transmembrane region" description="Helical" evidence="8">
    <location>
        <begin position="409"/>
        <end position="428"/>
    </location>
</feature>
<dbReference type="PANTHER" id="PTHR33908">
    <property type="entry name" value="MANNOSYLTRANSFERASE YKCB-RELATED"/>
    <property type="match status" value="1"/>
</dbReference>
<dbReference type="InterPro" id="IPR050297">
    <property type="entry name" value="LipidA_mod_glycosyltrf_83"/>
</dbReference>
<feature type="transmembrane region" description="Helical" evidence="8">
    <location>
        <begin position="16"/>
        <end position="36"/>
    </location>
</feature>
<feature type="transmembrane region" description="Helical" evidence="8">
    <location>
        <begin position="225"/>
        <end position="241"/>
    </location>
</feature>
<comment type="subcellular location">
    <subcellularLocation>
        <location evidence="1">Cell membrane</location>
        <topology evidence="1">Multi-pass membrane protein</topology>
    </subcellularLocation>
</comment>
<evidence type="ECO:0000256" key="4">
    <source>
        <dbReference type="ARBA" id="ARBA00022679"/>
    </source>
</evidence>
<keyword evidence="10" id="KW-1185">Reference proteome</keyword>
<keyword evidence="2" id="KW-1003">Cell membrane</keyword>
<evidence type="ECO:0000256" key="3">
    <source>
        <dbReference type="ARBA" id="ARBA00022676"/>
    </source>
</evidence>
<evidence type="ECO:0000256" key="5">
    <source>
        <dbReference type="ARBA" id="ARBA00022692"/>
    </source>
</evidence>
<reference evidence="9 10" key="1">
    <citation type="journal article" date="2021" name="ISME Commun">
        <title>Automated analysis of genomic sequences facilitates high-throughput and comprehensive description of bacteria.</title>
        <authorList>
            <person name="Hitch T.C.A."/>
        </authorList>
    </citation>
    <scope>NUCLEOTIDE SEQUENCE [LARGE SCALE GENOMIC DNA]</scope>
    <source>
        <strain evidence="9 10">Sanger_18</strain>
    </source>
</reference>
<evidence type="ECO:0000313" key="10">
    <source>
        <dbReference type="Proteomes" id="UP001652432"/>
    </source>
</evidence>
<feature type="transmembrane region" description="Helical" evidence="8">
    <location>
        <begin position="124"/>
        <end position="143"/>
    </location>
</feature>
<evidence type="ECO:0000256" key="8">
    <source>
        <dbReference type="SAM" id="Phobius"/>
    </source>
</evidence>
<evidence type="ECO:0000256" key="7">
    <source>
        <dbReference type="ARBA" id="ARBA00023136"/>
    </source>
</evidence>
<dbReference type="Proteomes" id="UP001652432">
    <property type="component" value="Unassembled WGS sequence"/>
</dbReference>
<organism evidence="9 10">
    <name type="scientific">Suilimivivens aceti</name>
    <dbReference type="NCBI Taxonomy" id="2981774"/>
    <lineage>
        <taxon>Bacteria</taxon>
        <taxon>Bacillati</taxon>
        <taxon>Bacillota</taxon>
        <taxon>Clostridia</taxon>
        <taxon>Lachnospirales</taxon>
        <taxon>Lachnospiraceae</taxon>
        <taxon>Suilimivivens</taxon>
    </lineage>
</organism>
<keyword evidence="6 8" id="KW-1133">Transmembrane helix</keyword>
<evidence type="ECO:0000256" key="6">
    <source>
        <dbReference type="ARBA" id="ARBA00022989"/>
    </source>
</evidence>